<accession>A0A482SZE5</accession>
<dbReference type="Gene3D" id="2.60.40.1180">
    <property type="entry name" value="Golgi alpha-mannosidase II"/>
    <property type="match status" value="1"/>
</dbReference>
<evidence type="ECO:0000256" key="4">
    <source>
        <dbReference type="ARBA" id="ARBA00022801"/>
    </source>
</evidence>
<keyword evidence="5" id="KW-0119">Carbohydrate metabolism</keyword>
<dbReference type="PIRSF" id="PIRSF001021">
    <property type="entry name" value="Alph-amls_thrmst"/>
    <property type="match status" value="1"/>
</dbReference>
<dbReference type="SUPFAM" id="SSF51445">
    <property type="entry name" value="(Trans)glycosidases"/>
    <property type="match status" value="1"/>
</dbReference>
<feature type="region of interest" description="Disordered" evidence="7">
    <location>
        <begin position="76"/>
        <end position="97"/>
    </location>
</feature>
<evidence type="ECO:0000256" key="7">
    <source>
        <dbReference type="SAM" id="MobiDB-lite"/>
    </source>
</evidence>
<dbReference type="GO" id="GO:0005975">
    <property type="term" value="P:carbohydrate metabolic process"/>
    <property type="evidence" value="ECO:0007669"/>
    <property type="project" value="InterPro"/>
</dbReference>
<dbReference type="PROSITE" id="PS51318">
    <property type="entry name" value="TAT"/>
    <property type="match status" value="1"/>
</dbReference>
<dbReference type="RefSeq" id="WP_064287987.1">
    <property type="nucleotide sequence ID" value="NZ_CABITY010000002.1"/>
</dbReference>
<keyword evidence="6" id="KW-0326">Glycosidase</keyword>
<evidence type="ECO:0000313" key="11">
    <source>
        <dbReference type="Proteomes" id="UP000293535"/>
    </source>
</evidence>
<dbReference type="InterPro" id="IPR006311">
    <property type="entry name" value="TAT_signal"/>
</dbReference>
<evidence type="ECO:0000313" key="10">
    <source>
        <dbReference type="EMBL" id="RYJ09268.1"/>
    </source>
</evidence>
<dbReference type="Gene3D" id="3.20.20.80">
    <property type="entry name" value="Glycosidases"/>
    <property type="match status" value="1"/>
</dbReference>
<evidence type="ECO:0000256" key="5">
    <source>
        <dbReference type="ARBA" id="ARBA00023277"/>
    </source>
</evidence>
<reference evidence="9 12" key="1">
    <citation type="submission" date="2018-11" db="EMBL/GenBank/DDBJ databases">
        <title>Genomic analysis of Haloarcula hispanica CBA1121.</title>
        <authorList>
            <person name="Kim Y.B."/>
            <person name="Roh S.W."/>
        </authorList>
    </citation>
    <scope>NUCLEOTIDE SEQUENCE [LARGE SCALE GENOMIC DNA]</scope>
    <source>
        <strain evidence="9 12">CBA1121</strain>
    </source>
</reference>
<gene>
    <name evidence="9" type="ORF">EGO51_07585</name>
    <name evidence="10" type="ORF">ELS20_03970</name>
</gene>
<evidence type="ECO:0000256" key="2">
    <source>
        <dbReference type="ARBA" id="ARBA00008061"/>
    </source>
</evidence>
<keyword evidence="4" id="KW-0378">Hydrolase</keyword>
<dbReference type="AlphaFoldDB" id="A0A482SZE5"/>
<proteinExistence type="inferred from homology"/>
<dbReference type="InterPro" id="IPR013776">
    <property type="entry name" value="A-amylase_thermo"/>
</dbReference>
<sequence>MNRPRITGSKQASRRTVLKGIGALGAAVFGTAASVGSSAAVGDSAVYQYYHTDWTEITATLETVAQQGYDAIQVPPAQRSRLDRSHQNGVTDPPLGYQPVDLTDFNSVFGTEDEYEAMVQEAHNQDLDVVADAVINHMAANDDFRDAPGITFADLPRFSERDFHPKDDINYDNPESVEDDWLVGLKDLKQESAYVRGELQAYVQKYADLGVDGIRWDAAKHVPESFFADYANQWADDLDLWTVGEVLDGDIGVCQGYADTGMSVTDYPLYYTMKEEAFHSDGNMQALDGAGMVNQSPFQAFTFVSNHDSGPPDYEKLAYAYILTYEGYPRVYSNRISVDDDDIRNLLWIRNNLASGGSQTRHVDQDLYVYEREGNLLVGLNRASGQRSKWVPTSWTNQTLNDYSGNAGNISTNGDSWVQITVPATSWVCYAPE</sequence>
<dbReference type="Pfam" id="PF09154">
    <property type="entry name" value="Alpha-amy_C_pro"/>
    <property type="match status" value="1"/>
</dbReference>
<dbReference type="InterPro" id="IPR017853">
    <property type="entry name" value="GH"/>
</dbReference>
<dbReference type="InterPro" id="IPR015237">
    <property type="entry name" value="Alpha-amylase_C_pro"/>
</dbReference>
<dbReference type="GO" id="GO:0005509">
    <property type="term" value="F:calcium ion binding"/>
    <property type="evidence" value="ECO:0007669"/>
    <property type="project" value="InterPro"/>
</dbReference>
<dbReference type="EMBL" id="RQWK01000001">
    <property type="protein sequence ID" value="KAA9409668.1"/>
    <property type="molecule type" value="Genomic_DNA"/>
</dbReference>
<dbReference type="InterPro" id="IPR006046">
    <property type="entry name" value="Alpha_amylase"/>
</dbReference>
<dbReference type="SMR" id="A0A482SZE5"/>
<dbReference type="InterPro" id="IPR013780">
    <property type="entry name" value="Glyco_hydro_b"/>
</dbReference>
<dbReference type="Proteomes" id="UP000293535">
    <property type="component" value="Unassembled WGS sequence"/>
</dbReference>
<dbReference type="Proteomes" id="UP000326244">
    <property type="component" value="Unassembled WGS sequence"/>
</dbReference>
<evidence type="ECO:0000256" key="6">
    <source>
        <dbReference type="ARBA" id="ARBA00023295"/>
    </source>
</evidence>
<comment type="caution">
    <text evidence="10">The sequence shown here is derived from an EMBL/GenBank/DDBJ whole genome shotgun (WGS) entry which is preliminary data.</text>
</comment>
<dbReference type="Pfam" id="PF00128">
    <property type="entry name" value="Alpha-amylase"/>
    <property type="match status" value="1"/>
</dbReference>
<name>A0A482SZE5_HALHI</name>
<dbReference type="SUPFAM" id="SSF51011">
    <property type="entry name" value="Glycosyl hydrolase domain"/>
    <property type="match status" value="1"/>
</dbReference>
<dbReference type="SMART" id="SM00642">
    <property type="entry name" value="Aamy"/>
    <property type="match status" value="1"/>
</dbReference>
<comment type="cofactor">
    <cofactor evidence="1">
        <name>Ca(2+)</name>
        <dbReference type="ChEBI" id="CHEBI:29108"/>
    </cofactor>
</comment>
<dbReference type="PANTHER" id="PTHR43447">
    <property type="entry name" value="ALPHA-AMYLASE"/>
    <property type="match status" value="1"/>
</dbReference>
<organism evidence="10 11">
    <name type="scientific">Haloarcula hispanica</name>
    <dbReference type="NCBI Taxonomy" id="51589"/>
    <lineage>
        <taxon>Archaea</taxon>
        <taxon>Methanobacteriati</taxon>
        <taxon>Methanobacteriota</taxon>
        <taxon>Stenosarchaea group</taxon>
        <taxon>Halobacteria</taxon>
        <taxon>Halobacteriales</taxon>
        <taxon>Haloarculaceae</taxon>
        <taxon>Haloarcula</taxon>
    </lineage>
</organism>
<evidence type="ECO:0000259" key="8">
    <source>
        <dbReference type="SMART" id="SM00642"/>
    </source>
</evidence>
<evidence type="ECO:0000313" key="12">
    <source>
        <dbReference type="Proteomes" id="UP000326244"/>
    </source>
</evidence>
<evidence type="ECO:0000256" key="1">
    <source>
        <dbReference type="ARBA" id="ARBA00001913"/>
    </source>
</evidence>
<dbReference type="PRINTS" id="PR00110">
    <property type="entry name" value="ALPHAAMYLASE"/>
</dbReference>
<dbReference type="GO" id="GO:0004556">
    <property type="term" value="F:alpha-amylase activity"/>
    <property type="evidence" value="ECO:0007669"/>
    <property type="project" value="InterPro"/>
</dbReference>
<reference evidence="10 11" key="2">
    <citation type="submission" date="2018-12" db="EMBL/GenBank/DDBJ databases">
        <title>Draft genome sequence of Haloarcula hispinica strain 18.1, an halophilic archaeon isolated from Chott El Jerid of Southern Tunisia.</title>
        <authorList>
            <person name="Najjari A."/>
            <person name="Ben Dhia O."/>
            <person name="Ferjani R."/>
            <person name="Mahjoubi M."/>
            <person name="Sghaier H."/>
            <person name="Elshahed M."/>
            <person name="Ouzari H.I."/>
            <person name="Cherid A."/>
            <person name="Youssef N."/>
        </authorList>
    </citation>
    <scope>NUCLEOTIDE SEQUENCE [LARGE SCALE GENOMIC DNA]</scope>
    <source>
        <strain evidence="10 11">18.1</strain>
    </source>
</reference>
<feature type="domain" description="Glycosyl hydrolase family 13 catalytic" evidence="8">
    <location>
        <begin position="44"/>
        <end position="361"/>
    </location>
</feature>
<keyword evidence="3" id="KW-0479">Metal-binding</keyword>
<dbReference type="EMBL" id="RZIG01000002">
    <property type="protein sequence ID" value="RYJ09268.1"/>
    <property type="molecule type" value="Genomic_DNA"/>
</dbReference>
<protein>
    <submittedName>
        <fullName evidence="10">DUF1939 domain-containing protein</fullName>
    </submittedName>
</protein>
<evidence type="ECO:0000256" key="3">
    <source>
        <dbReference type="ARBA" id="ARBA00022723"/>
    </source>
</evidence>
<evidence type="ECO:0000313" key="9">
    <source>
        <dbReference type="EMBL" id="KAA9409668.1"/>
    </source>
</evidence>
<dbReference type="InterPro" id="IPR006047">
    <property type="entry name" value="GH13_cat_dom"/>
</dbReference>
<comment type="similarity">
    <text evidence="2">Belongs to the glycosyl hydrolase 13 family.</text>
</comment>